<proteinExistence type="predicted"/>
<reference evidence="1 2" key="1">
    <citation type="submission" date="2019-08" db="EMBL/GenBank/DDBJ databases">
        <title>Deep-cultivation of Planctomycetes and their phenomic and genomic characterization uncovers novel biology.</title>
        <authorList>
            <person name="Wiegand S."/>
            <person name="Jogler M."/>
            <person name="Boedeker C."/>
            <person name="Pinto D."/>
            <person name="Vollmers J."/>
            <person name="Rivas-Marin E."/>
            <person name="Kohn T."/>
            <person name="Peeters S.H."/>
            <person name="Heuer A."/>
            <person name="Rast P."/>
            <person name="Oberbeckmann S."/>
            <person name="Bunk B."/>
            <person name="Jeske O."/>
            <person name="Meyerdierks A."/>
            <person name="Storesund J.E."/>
            <person name="Kallscheuer N."/>
            <person name="Luecker S."/>
            <person name="Lage O.M."/>
            <person name="Pohl T."/>
            <person name="Merkel B.J."/>
            <person name="Hornburger P."/>
            <person name="Mueller R.-W."/>
            <person name="Bruemmer F."/>
            <person name="Labrenz M."/>
            <person name="Spormann A.M."/>
            <person name="Op den Camp H."/>
            <person name="Overmann J."/>
            <person name="Amann R."/>
            <person name="Jetten M.S.M."/>
            <person name="Mascher T."/>
            <person name="Medema M.H."/>
            <person name="Devos D.P."/>
            <person name="Kaster A.-K."/>
            <person name="Ovreas L."/>
            <person name="Rohde M."/>
            <person name="Galperin M.Y."/>
            <person name="Jogler C."/>
        </authorList>
    </citation>
    <scope>NUCLEOTIDE SEQUENCE [LARGE SCALE GENOMIC DNA]</scope>
    <source>
        <strain evidence="1 2">DSM 8797</strain>
    </source>
</reference>
<organism evidence="1 2">
    <name type="scientific">Gimesia maris</name>
    <dbReference type="NCBI Taxonomy" id="122"/>
    <lineage>
        <taxon>Bacteria</taxon>
        <taxon>Pseudomonadati</taxon>
        <taxon>Planctomycetota</taxon>
        <taxon>Planctomycetia</taxon>
        <taxon>Planctomycetales</taxon>
        <taxon>Planctomycetaceae</taxon>
        <taxon>Gimesia</taxon>
    </lineage>
</organism>
<accession>A0ABX5YHC6</accession>
<dbReference type="Proteomes" id="UP000322887">
    <property type="component" value="Chromosome"/>
</dbReference>
<dbReference type="EMBL" id="CP042910">
    <property type="protein sequence ID" value="QEG15074.1"/>
    <property type="molecule type" value="Genomic_DNA"/>
</dbReference>
<evidence type="ECO:0000313" key="1">
    <source>
        <dbReference type="EMBL" id="QEG15074.1"/>
    </source>
</evidence>
<dbReference type="GeneID" id="98645572"/>
<evidence type="ECO:0000313" key="2">
    <source>
        <dbReference type="Proteomes" id="UP000322887"/>
    </source>
</evidence>
<dbReference type="RefSeq" id="WP_149302445.1">
    <property type="nucleotide sequence ID" value="NZ_CP042910.1"/>
</dbReference>
<keyword evidence="2" id="KW-1185">Reference proteome</keyword>
<gene>
    <name evidence="1" type="ORF">GmarT_09120</name>
</gene>
<name>A0ABX5YHC6_9PLAN</name>
<sequence length="88" mass="10182">MSNASKLQKSMVCATGRLLRTVAAGITVIRHHELNCWKEREQQRIRLFYTGYRQRQGKIIQREQAGERDCMRGAADELVVNMDCELTL</sequence>
<protein>
    <submittedName>
        <fullName evidence="1">Uncharacterized protein</fullName>
    </submittedName>
</protein>